<dbReference type="Proteomes" id="UP000594864">
    <property type="component" value="Chromosome"/>
</dbReference>
<organism evidence="1 2">
    <name type="scientific">Escherichia coli</name>
    <dbReference type="NCBI Taxonomy" id="562"/>
    <lineage>
        <taxon>Bacteria</taxon>
        <taxon>Pseudomonadati</taxon>
        <taxon>Pseudomonadota</taxon>
        <taxon>Gammaproteobacteria</taxon>
        <taxon>Enterobacterales</taxon>
        <taxon>Enterobacteriaceae</taxon>
        <taxon>Escherichia</taxon>
    </lineage>
</organism>
<proteinExistence type="predicted"/>
<dbReference type="EMBL" id="CP065611">
    <property type="protein sequence ID" value="QPR05076.1"/>
    <property type="molecule type" value="Genomic_DNA"/>
</dbReference>
<evidence type="ECO:0000313" key="1">
    <source>
        <dbReference type="EMBL" id="QPR05076.1"/>
    </source>
</evidence>
<name>A0A7T2J0U5_ECOLX</name>
<sequence length="33" mass="4153">MYYNRNRYYDPLKGKYMTQDPGKEHQKFTFCTK</sequence>
<protein>
    <submittedName>
        <fullName evidence="1">Uncharacterized protein</fullName>
    </submittedName>
</protein>
<evidence type="ECO:0000313" key="2">
    <source>
        <dbReference type="Proteomes" id="UP000594864"/>
    </source>
</evidence>
<accession>A0A7T2J0U5</accession>
<gene>
    <name evidence="1" type="ORF">I6H02_00810</name>
</gene>
<dbReference type="AlphaFoldDB" id="A0A7T2J0U5"/>
<reference evidence="1 2" key="1">
    <citation type="submission" date="2020-12" db="EMBL/GenBank/DDBJ databases">
        <title>FDA dAtabase for Regulatory Grade micrObial Sequences (FDA-ARGOS): Supporting development and validation of Infectious Disease Dx tests.</title>
        <authorList>
            <person name="Sproer C."/>
            <person name="Gronow S."/>
            <person name="Severitt S."/>
            <person name="Schroder I."/>
            <person name="Tallon L."/>
            <person name="Sadzewicz L."/>
            <person name="Zhao X."/>
            <person name="Boylan J."/>
            <person name="Ott S."/>
            <person name="Bowen H."/>
            <person name="Vavikolanu K."/>
            <person name="Mehta A."/>
            <person name="Aluvathingal J."/>
            <person name="Nadendla S."/>
            <person name="Lowell S."/>
            <person name="Myers T."/>
            <person name="Yan Y."/>
            <person name="Sichtig H."/>
        </authorList>
    </citation>
    <scope>NUCLEOTIDE SEQUENCE [LARGE SCALE GENOMIC DNA]</scope>
    <source>
        <strain evidence="1 2">FDAARGOS_945</strain>
    </source>
</reference>